<protein>
    <submittedName>
        <fullName evidence="3">Gliding motility-associated C-terminal domain-containing protein</fullName>
    </submittedName>
</protein>
<reference evidence="4" key="1">
    <citation type="submission" date="2017-01" db="EMBL/GenBank/DDBJ databases">
        <authorList>
            <person name="Varghese N."/>
            <person name="Submissions S."/>
        </authorList>
    </citation>
    <scope>NUCLEOTIDE SEQUENCE [LARGE SCALE GENOMIC DNA]</scope>
    <source>
        <strain evidence="4">DSM 23145</strain>
    </source>
</reference>
<dbReference type="STRING" id="713588.SAMN05421789_102197"/>
<evidence type="ECO:0000256" key="1">
    <source>
        <dbReference type="SAM" id="SignalP"/>
    </source>
</evidence>
<dbReference type="InterPro" id="IPR035234">
    <property type="entry name" value="IgGFc-bd_N"/>
</dbReference>
<feature type="domain" description="IgGFc-binding protein N-terminal" evidence="2">
    <location>
        <begin position="138"/>
        <end position="455"/>
    </location>
</feature>
<organism evidence="3 4">
    <name type="scientific">Kaistella chaponensis</name>
    <dbReference type="NCBI Taxonomy" id="713588"/>
    <lineage>
        <taxon>Bacteria</taxon>
        <taxon>Pseudomonadati</taxon>
        <taxon>Bacteroidota</taxon>
        <taxon>Flavobacteriia</taxon>
        <taxon>Flavobacteriales</taxon>
        <taxon>Weeksellaceae</taxon>
        <taxon>Chryseobacterium group</taxon>
        <taxon>Kaistella</taxon>
    </lineage>
</organism>
<dbReference type="EMBL" id="FTOI01000002">
    <property type="protein sequence ID" value="SIS50252.1"/>
    <property type="molecule type" value="Genomic_DNA"/>
</dbReference>
<dbReference type="InterPro" id="IPR026341">
    <property type="entry name" value="T9SS_type_B"/>
</dbReference>
<dbReference type="Proteomes" id="UP000185839">
    <property type="component" value="Unassembled WGS sequence"/>
</dbReference>
<feature type="chain" id="PRO_5012613859" evidence="1">
    <location>
        <begin position="19"/>
        <end position="1646"/>
    </location>
</feature>
<keyword evidence="4" id="KW-1185">Reference proteome</keyword>
<gene>
    <name evidence="3" type="ORF">SAMN05421789_102197</name>
</gene>
<accession>A0A1N7JLK9</accession>
<dbReference type="Pfam" id="PF13585">
    <property type="entry name" value="CHU_C"/>
    <property type="match status" value="1"/>
</dbReference>
<evidence type="ECO:0000313" key="4">
    <source>
        <dbReference type="Proteomes" id="UP000185839"/>
    </source>
</evidence>
<evidence type="ECO:0000313" key="3">
    <source>
        <dbReference type="EMBL" id="SIS50252.1"/>
    </source>
</evidence>
<dbReference type="Pfam" id="PF17517">
    <property type="entry name" value="IgGFc_binding"/>
    <property type="match status" value="1"/>
</dbReference>
<name>A0A1N7JLK9_9FLAO</name>
<keyword evidence="1" id="KW-0732">Signal</keyword>
<evidence type="ECO:0000259" key="2">
    <source>
        <dbReference type="Pfam" id="PF17517"/>
    </source>
</evidence>
<dbReference type="OrthoDB" id="9765926at2"/>
<dbReference type="RefSeq" id="WP_076385209.1">
    <property type="nucleotide sequence ID" value="NZ_FTOI01000002.1"/>
</dbReference>
<proteinExistence type="predicted"/>
<sequence>MKKILFFLFVCFSITAYAQLDREHWFAPMYDGQSNSGDEQFLHLSTNETTPFNVNVYSNNLLVAKKTISKGNPGVIVIKYNPGLNEIDRDNIITDEISQLHKVINKGLYIKADKPCFANLRFGVTNHTEIITSKGTAGIGTKFYTVVAPSAQTNPSSSENLGFAASFLATEDNTRVTVNNFKKPLIFNNYGATTSFTFILSKGESYIIDGRISNLNNRDGFIGAEVNADKPISMSNGNFNGQYASTINGDGSDILMDQSVPVDKLGDEFVIVKGYGIIGNKMEGAIVVATEPNTAVYLNDATIPARILANPGDFFKVEETSYVDRGNQHFNLHIVTDKNVYVYQLLAGVASGSAPLATGGMNYIPPLNCYLPKKIDEISYINYLSNVPHNPPFSTKLNIITEKNAVVKVNGVVPSILYGPYDISTITANQNWVSYSVPNVTGNITVESTKAVTAGIASGNAAFGYGGYFAGFSSIPLILKTDGDCLPGVTLEVTEGFDLYEWLIKNAGGTYDPAPGVNNLFQYEPTQAGIYAVRVKQGSCAEIQTKDFKFFNCTTFTNYDFDTCSTQTITPQFALSSQSINIPTIVIDTPPTKGNVVKNPDGTLTYTANPNATGTDTFKFSFCGIGTIPDCEAVQATIHLNQIENYDVVLNECSATSTATYNLTTAAITPDATVIKKYFTDAAFTNQIPAAQLNNYTSAPGFVYVQLNNAFGCSETAKIELKITSEPVVTPSLYTQQICDEDIDGMIDGNYKVNLTAITPTIVQNPSAFVVKYYATQPQAIAGGTNNITGNYTFTANTSVWIRVESPSICPPVIKEVFLTTGTKAALITQIATIPVCDLLENNTEPVTLSDYISLFTIAAGNSATYYDTIANAQNNQNAINVNQTITGNRTFYYRINIPGFCANIGTLNIEFKKGTPSTTLPLSVTVCQGNTTTLNVGSGYSGILWSTGSTSTTITVGAGNYYVDLTNASGCVYRQNVTVVDSPKPTWNIAAYNATNCDDDFDGIIKVNLNNVTPLILPNFASFTVEYFSDSALTLPIANPANFTYSANTTIFVRATSTVCPTESRPIDFKFGISLPLIKPIETTTICDNDLNNSENINLGNYRTLFTADATATIKYFATLANAQNNTTAIPAAQTITADKTFYYRFTKAGFCDVIGTLNISFKASTPTALLNSYTVCAGSSQTLTAESTYTAYLWKKGATTVSTTQTAVLSGGVYTVSFTNASGCVFTKNITILESPKPIWKVATYNATNCDDNFDGIIAIDLTKVTPVVLPNFTLFTVEYFTDASLLNPITNLINWTYSANTTIYVRASSPYCPAETKSIDFKFGNNLPLIKNDATVKVCDDDFDGIKSVNLSSYISEFTTDSGVTVSYFGSLADAQNSVNTISSAVTVTSSGIYYLRFHKNLFCDVIGKLTVNIQKAVKSDILKNKDICPDATTTLDAGAGFDNYLWSTGEKTQTINVPVGNYWVELTTNGCTYKQNVSVKAVSLPTITSVEIKGSTVTVTVTGGNPPYQYAIDNGNYQSSNIFTNVRGGDHTIYVISADNCTPVSANIDVIELYNVITPNGDGMNDILNYSALLKKEEPFIQIYDRYGKLVFTGDKNNRYSWDGKAFGKLVNTESYWYIMKWKEPGFSTVMEYSGWILVKNR</sequence>
<feature type="signal peptide" evidence="1">
    <location>
        <begin position="1"/>
        <end position="18"/>
    </location>
</feature>
<dbReference type="NCBIfam" id="TIGR04131">
    <property type="entry name" value="Bac_Flav_CTERM"/>
    <property type="match status" value="1"/>
</dbReference>